<feature type="signal peptide" evidence="2">
    <location>
        <begin position="1"/>
        <end position="18"/>
    </location>
</feature>
<reference evidence="3 4" key="1">
    <citation type="submission" date="2020-08" db="EMBL/GenBank/DDBJ databases">
        <title>Lysobacter sp. II4 sp. nov., isolated from soil.</title>
        <authorList>
            <person name="Woo C.Y."/>
            <person name="Kim J."/>
        </authorList>
    </citation>
    <scope>NUCLEOTIDE SEQUENCE [LARGE SCALE GENOMIC DNA]</scope>
    <source>
        <strain evidence="3 4">II4</strain>
    </source>
</reference>
<dbReference type="KEGG" id="lsx:H8B22_11975"/>
<evidence type="ECO:0000313" key="3">
    <source>
        <dbReference type="EMBL" id="QNP40198.1"/>
    </source>
</evidence>
<protein>
    <recommendedName>
        <fullName evidence="5">DUF2059 domain-containing protein</fullName>
    </recommendedName>
</protein>
<keyword evidence="2" id="KW-0732">Signal</keyword>
<dbReference type="RefSeq" id="WP_187711641.1">
    <property type="nucleotide sequence ID" value="NZ_CP060820.1"/>
</dbReference>
<evidence type="ECO:0000313" key="4">
    <source>
        <dbReference type="Proteomes" id="UP000516018"/>
    </source>
</evidence>
<keyword evidence="1" id="KW-0472">Membrane</keyword>
<keyword evidence="1" id="KW-0812">Transmembrane</keyword>
<evidence type="ECO:0000256" key="2">
    <source>
        <dbReference type="SAM" id="SignalP"/>
    </source>
</evidence>
<organism evidence="3 4">
    <name type="scientific">Agrilutibacter terrestris</name>
    <dbReference type="NCBI Taxonomy" id="2865112"/>
    <lineage>
        <taxon>Bacteria</taxon>
        <taxon>Pseudomonadati</taxon>
        <taxon>Pseudomonadota</taxon>
        <taxon>Gammaproteobacteria</taxon>
        <taxon>Lysobacterales</taxon>
        <taxon>Lysobacteraceae</taxon>
        <taxon>Agrilutibacter</taxon>
    </lineage>
</organism>
<evidence type="ECO:0008006" key="5">
    <source>
        <dbReference type="Google" id="ProtNLM"/>
    </source>
</evidence>
<keyword evidence="4" id="KW-1185">Reference proteome</keyword>
<dbReference type="Proteomes" id="UP000516018">
    <property type="component" value="Chromosome"/>
</dbReference>
<dbReference type="EMBL" id="CP060820">
    <property type="protein sequence ID" value="QNP40198.1"/>
    <property type="molecule type" value="Genomic_DNA"/>
</dbReference>
<feature type="chain" id="PRO_5028883144" description="DUF2059 domain-containing protein" evidence="2">
    <location>
        <begin position="19"/>
        <end position="280"/>
    </location>
</feature>
<gene>
    <name evidence="3" type="ORF">H8B22_11975</name>
</gene>
<accession>A0A7H0FVY2</accession>
<feature type="transmembrane region" description="Helical" evidence="1">
    <location>
        <begin position="253"/>
        <end position="274"/>
    </location>
</feature>
<dbReference type="AlphaFoldDB" id="A0A7H0FVY2"/>
<name>A0A7H0FVY2_9GAMM</name>
<proteinExistence type="predicted"/>
<evidence type="ECO:0000256" key="1">
    <source>
        <dbReference type="SAM" id="Phobius"/>
    </source>
</evidence>
<sequence>MRLAALLSLLTISFASFANPVEVGGVSIEIPTPPGFARVTPEMTGVVELQKNFVPPTNQQLASFISQSDAPTALEGEIPDLTRRFTVQVAKKISDHPLTSEEFAQLKQMYKAEGEQRIEQLKGQFSQFFADASKGVSRQLDTDVVISAGGVVPLPYHFESDRIFSASMLMKSDIRSQSGQTFSEVIAATTTLIHVKDRLLFLYVYGGKEDLDWTRARSKEWAETILTSNPGTSSASTATSRFTQHSGIDWDRVISKSIGGAFIGLIAGLIAWLTRRRKES</sequence>
<keyword evidence="1" id="KW-1133">Transmembrane helix</keyword>